<dbReference type="SUPFAM" id="SSF53756">
    <property type="entry name" value="UDP-Glycosyltransferase/glycogen phosphorylase"/>
    <property type="match status" value="1"/>
</dbReference>
<name>A0A1W2FUW7_KIBAR</name>
<protein>
    <submittedName>
        <fullName evidence="4">Glycosyltransferase involved in cell wall bisynthesis</fullName>
    </submittedName>
</protein>
<dbReference type="InterPro" id="IPR022622">
    <property type="entry name" value="DUF3492"/>
</dbReference>
<gene>
    <name evidence="4" type="ORF">SAMN05661093_09257</name>
</gene>
<dbReference type="GO" id="GO:0016757">
    <property type="term" value="F:glycosyltransferase activity"/>
    <property type="evidence" value="ECO:0007669"/>
    <property type="project" value="TreeGrafter"/>
</dbReference>
<dbReference type="Proteomes" id="UP000192674">
    <property type="component" value="Unassembled WGS sequence"/>
</dbReference>
<dbReference type="RefSeq" id="WP_084433551.1">
    <property type="nucleotide sequence ID" value="NZ_FWXV01000012.1"/>
</dbReference>
<dbReference type="InterPro" id="IPR047691">
    <property type="entry name" value="PelF-like"/>
</dbReference>
<keyword evidence="1 4" id="KW-0808">Transferase</keyword>
<dbReference type="PANTHER" id="PTHR45947">
    <property type="entry name" value="SULFOQUINOVOSYL TRANSFERASE SQD2"/>
    <property type="match status" value="1"/>
</dbReference>
<feature type="domain" description="DUF3492" evidence="3">
    <location>
        <begin position="53"/>
        <end position="316"/>
    </location>
</feature>
<evidence type="ECO:0000256" key="1">
    <source>
        <dbReference type="ARBA" id="ARBA00022679"/>
    </source>
</evidence>
<dbReference type="Pfam" id="PF11997">
    <property type="entry name" value="DUF3492"/>
    <property type="match status" value="1"/>
</dbReference>
<dbReference type="PANTHER" id="PTHR45947:SF3">
    <property type="entry name" value="SULFOQUINOVOSYL TRANSFERASE SQD2"/>
    <property type="match status" value="1"/>
</dbReference>
<proteinExistence type="predicted"/>
<evidence type="ECO:0000313" key="5">
    <source>
        <dbReference type="Proteomes" id="UP000192674"/>
    </source>
</evidence>
<feature type="domain" description="Glycosyl transferase family 1" evidence="2">
    <location>
        <begin position="341"/>
        <end position="497"/>
    </location>
</feature>
<dbReference type="EMBL" id="FWXV01000012">
    <property type="protein sequence ID" value="SMD25673.1"/>
    <property type="molecule type" value="Genomic_DNA"/>
</dbReference>
<dbReference type="InterPro" id="IPR001296">
    <property type="entry name" value="Glyco_trans_1"/>
</dbReference>
<evidence type="ECO:0000313" key="4">
    <source>
        <dbReference type="EMBL" id="SMD25673.1"/>
    </source>
</evidence>
<dbReference type="NCBIfam" id="NF038011">
    <property type="entry name" value="PelF"/>
    <property type="match status" value="1"/>
</dbReference>
<dbReference type="Gene3D" id="3.40.50.2000">
    <property type="entry name" value="Glycogen Phosphorylase B"/>
    <property type="match status" value="2"/>
</dbReference>
<dbReference type="Pfam" id="PF00534">
    <property type="entry name" value="Glycos_transf_1"/>
    <property type="match status" value="1"/>
</dbReference>
<evidence type="ECO:0000259" key="2">
    <source>
        <dbReference type="Pfam" id="PF00534"/>
    </source>
</evidence>
<organism evidence="4 5">
    <name type="scientific">Kibdelosporangium aridum</name>
    <dbReference type="NCBI Taxonomy" id="2030"/>
    <lineage>
        <taxon>Bacteria</taxon>
        <taxon>Bacillati</taxon>
        <taxon>Actinomycetota</taxon>
        <taxon>Actinomycetes</taxon>
        <taxon>Pseudonocardiales</taxon>
        <taxon>Pseudonocardiaceae</taxon>
        <taxon>Kibdelosporangium</taxon>
    </lineage>
</organism>
<keyword evidence="5" id="KW-1185">Reference proteome</keyword>
<dbReference type="InterPro" id="IPR050194">
    <property type="entry name" value="Glycosyltransferase_grp1"/>
</dbReference>
<accession>A0A1W2FUW7</accession>
<dbReference type="AlphaFoldDB" id="A0A1W2FUW7"/>
<sequence>MTIYETESTFPLGSEPTVRLDKNTLAEDNTVRISIPRQLQQPPQQRRPVRPLRIALVSEGTYPYHPGGVSLWCDQLVKGMPESPFTVVALTVDGREPVSWPRPHNLAEIVNMPLWSPRPRVPHRPPLTTNGPVKEAHRRFLNGIVRADEPGSVDEFIAGLYGMFTWAQVGDLRSALIANDALERLQWAYARVAPPGTGALTLHDALVISDLFEHMVRPLSYPPIRADVVHLAMNGISALVAFASKWAYGTPIVMSEHGVYLRERYLGVDDSWPYAVRLLMLRFHRALAQAAYRLVDVLAPHSEYNRRWQMYNGGTPDRIRTMYNGINPNDFPPAQGEPAVPTVVFVGRIDPLKDLHTLIRAFALVRAEIPAARLRMFGPVPNGNEAYHKSCLDLIDELGLHGSAVFEGRVPRQVDAYHAGHVTALTSVSEGFPYTVVESMATGRPQVCTNVGGVAEAVGDAGFVVPPRDHAAVAAACVKLLQDSALRRRAGQIARQRVLERFTLDQWNLAYRAIYDDLVMKQGVMR</sequence>
<reference evidence="4 5" key="1">
    <citation type="submission" date="2017-04" db="EMBL/GenBank/DDBJ databases">
        <authorList>
            <person name="Afonso C.L."/>
            <person name="Miller P.J."/>
            <person name="Scott M.A."/>
            <person name="Spackman E."/>
            <person name="Goraichik I."/>
            <person name="Dimitrov K.M."/>
            <person name="Suarez D.L."/>
            <person name="Swayne D.E."/>
        </authorList>
    </citation>
    <scope>NUCLEOTIDE SEQUENCE [LARGE SCALE GENOMIC DNA]</scope>
    <source>
        <strain evidence="4 5">DSM 43828</strain>
    </source>
</reference>
<evidence type="ECO:0000259" key="3">
    <source>
        <dbReference type="Pfam" id="PF11997"/>
    </source>
</evidence>
<dbReference type="OrthoDB" id="9772485at2"/>